<protein>
    <submittedName>
        <fullName evidence="1">6625_t:CDS:1</fullName>
    </submittedName>
</protein>
<dbReference type="EMBL" id="CAJVQB010008604">
    <property type="protein sequence ID" value="CAG8721006.1"/>
    <property type="molecule type" value="Genomic_DNA"/>
</dbReference>
<evidence type="ECO:0000313" key="2">
    <source>
        <dbReference type="Proteomes" id="UP000789901"/>
    </source>
</evidence>
<dbReference type="Proteomes" id="UP000789901">
    <property type="component" value="Unassembled WGS sequence"/>
</dbReference>
<reference evidence="1 2" key="1">
    <citation type="submission" date="2021-06" db="EMBL/GenBank/DDBJ databases">
        <authorList>
            <person name="Kallberg Y."/>
            <person name="Tangrot J."/>
            <person name="Rosling A."/>
        </authorList>
    </citation>
    <scope>NUCLEOTIDE SEQUENCE [LARGE SCALE GENOMIC DNA]</scope>
    <source>
        <strain evidence="1 2">120-4 pot B 10/14</strain>
    </source>
</reference>
<evidence type="ECO:0000313" key="1">
    <source>
        <dbReference type="EMBL" id="CAG8721006.1"/>
    </source>
</evidence>
<keyword evidence="2" id="KW-1185">Reference proteome</keyword>
<name>A0ABN7V2B2_GIGMA</name>
<accession>A0ABN7V2B2</accession>
<sequence length="252" mass="29324">MDQCQSCQMPEYVIYHECQAREMKYHLICSGCEKTCDGGIYKRDNDYYSFHHPKCGAYVFHINSVKKPEGEDFYLCVSCEEKHCQKYLNQCKSCQELFCSDCGEEDYCRDCQPDTTECLYCGKIVLTEETDSGYCLDCFNDSGQVLKAFYKHSQPDHSPQYFRAYFPLSEPSEPFNFQFTPAEEVEKKENECLSFKQEAGDHTVTELEERIELLDKQFNGVHPIYGEMNKLIGSLRKKVGEIENHILVSFQD</sequence>
<proteinExistence type="predicted"/>
<comment type="caution">
    <text evidence="1">The sequence shown here is derived from an EMBL/GenBank/DDBJ whole genome shotgun (WGS) entry which is preliminary data.</text>
</comment>
<gene>
    <name evidence="1" type="ORF">GMARGA_LOCUS13521</name>
</gene>
<organism evidence="1 2">
    <name type="scientific">Gigaspora margarita</name>
    <dbReference type="NCBI Taxonomy" id="4874"/>
    <lineage>
        <taxon>Eukaryota</taxon>
        <taxon>Fungi</taxon>
        <taxon>Fungi incertae sedis</taxon>
        <taxon>Mucoromycota</taxon>
        <taxon>Glomeromycotina</taxon>
        <taxon>Glomeromycetes</taxon>
        <taxon>Diversisporales</taxon>
        <taxon>Gigasporaceae</taxon>
        <taxon>Gigaspora</taxon>
    </lineage>
</organism>